<proteinExistence type="predicted"/>
<evidence type="ECO:0000259" key="3">
    <source>
        <dbReference type="Pfam" id="PF13387"/>
    </source>
</evidence>
<keyword evidence="2" id="KW-0812">Transmembrane</keyword>
<dbReference type="Pfam" id="PF13387">
    <property type="entry name" value="Lnb_N"/>
    <property type="match status" value="1"/>
</dbReference>
<keyword evidence="2" id="KW-0472">Membrane</keyword>
<keyword evidence="2" id="KW-1133">Transmembrane helix</keyword>
<feature type="region of interest" description="Disordered" evidence="1">
    <location>
        <begin position="328"/>
        <end position="354"/>
    </location>
</feature>
<reference evidence="5" key="1">
    <citation type="submission" date="2016-10" db="EMBL/GenBank/DDBJ databases">
        <authorList>
            <person name="Varghese N."/>
            <person name="Submissions S."/>
        </authorList>
    </citation>
    <scope>NUCLEOTIDE SEQUENCE [LARGE SCALE GENOMIC DNA]</scope>
    <source>
        <strain evidence="5">KCTC 32247</strain>
    </source>
</reference>
<feature type="transmembrane region" description="Helical" evidence="2">
    <location>
        <begin position="68"/>
        <end position="85"/>
    </location>
</feature>
<dbReference type="STRING" id="1392877.SAMN05216221_1520"/>
<dbReference type="OrthoDB" id="274718at2"/>
<protein>
    <recommendedName>
        <fullName evidence="3">Lnb N-terminal periplasmic domain-containing protein</fullName>
    </recommendedName>
</protein>
<dbReference type="RefSeq" id="WP_090348372.1">
    <property type="nucleotide sequence ID" value="NZ_LT629751.1"/>
</dbReference>
<name>A0A1H1R4G1_9PSED</name>
<feature type="compositionally biased region" description="Polar residues" evidence="1">
    <location>
        <begin position="337"/>
        <end position="354"/>
    </location>
</feature>
<dbReference type="Proteomes" id="UP000243359">
    <property type="component" value="Chromosome I"/>
</dbReference>
<keyword evidence="5" id="KW-1185">Reference proteome</keyword>
<feature type="transmembrane region" description="Helical" evidence="2">
    <location>
        <begin position="41"/>
        <end position="61"/>
    </location>
</feature>
<dbReference type="AlphaFoldDB" id="A0A1H1R4G1"/>
<sequence>MRKKSLGFVAATFLVLLGLAIVLVGAWGTLALSYRGPQDATLRNALVIAFAIASLAALIALAMPTWRWRALGSYLVLFVVMLVWWETIEPSNQRVWQRDVAALPYATINGDLVTVHNIRNFAYRSETDYTPAWYAKRFDLRKLQGVDLVAVYWMGPAIAHVFLSFDFGDNDHLAISIETRKEMGEDYSTLKGFFREYELYYVVADERDVIRLRTNYRHAPPEQVYIYRLQGDLENARRLFLEYLKRINGLREHPEFYNTLTTNCTTTIWMNTRVNPSHLPFDWKILASGYLPEYLYEQGRLASHGLPFAELQRRVHVNARAQAADAAADFSRRIRQQETPWPSEASGNQQAGSP</sequence>
<evidence type="ECO:0000313" key="4">
    <source>
        <dbReference type="EMBL" id="SDS30396.1"/>
    </source>
</evidence>
<evidence type="ECO:0000256" key="1">
    <source>
        <dbReference type="SAM" id="MobiDB-lite"/>
    </source>
</evidence>
<dbReference type="EMBL" id="LT629751">
    <property type="protein sequence ID" value="SDS30396.1"/>
    <property type="molecule type" value="Genomic_DNA"/>
</dbReference>
<accession>A0A1H1R4G1</accession>
<dbReference type="InterPro" id="IPR025178">
    <property type="entry name" value="Lnb_N"/>
</dbReference>
<evidence type="ECO:0000313" key="5">
    <source>
        <dbReference type="Proteomes" id="UP000243359"/>
    </source>
</evidence>
<feature type="domain" description="Lnb N-terminal periplasmic" evidence="3">
    <location>
        <begin position="129"/>
        <end position="288"/>
    </location>
</feature>
<gene>
    <name evidence="4" type="ORF">SAMN05216221_1520</name>
</gene>
<evidence type="ECO:0000256" key="2">
    <source>
        <dbReference type="SAM" id="Phobius"/>
    </source>
</evidence>
<organism evidence="4 5">
    <name type="scientific">Pseudomonas oryzae</name>
    <dbReference type="NCBI Taxonomy" id="1392877"/>
    <lineage>
        <taxon>Bacteria</taxon>
        <taxon>Pseudomonadati</taxon>
        <taxon>Pseudomonadota</taxon>
        <taxon>Gammaproteobacteria</taxon>
        <taxon>Pseudomonadales</taxon>
        <taxon>Pseudomonadaceae</taxon>
        <taxon>Pseudomonas</taxon>
    </lineage>
</organism>